<dbReference type="Pfam" id="PF04085">
    <property type="entry name" value="MreC"/>
    <property type="match status" value="1"/>
</dbReference>
<feature type="domain" description="Rod shape-determining protein MreC beta-barrel core" evidence="5">
    <location>
        <begin position="113"/>
        <end position="255"/>
    </location>
</feature>
<evidence type="ECO:0000256" key="1">
    <source>
        <dbReference type="ARBA" id="ARBA00009369"/>
    </source>
</evidence>
<dbReference type="PANTHER" id="PTHR34138">
    <property type="entry name" value="CELL SHAPE-DETERMINING PROTEIN MREC"/>
    <property type="match status" value="1"/>
</dbReference>
<comment type="similarity">
    <text evidence="1">Belongs to the MreC family.</text>
</comment>
<organism evidence="6 7">
    <name type="scientific">candidate division TA06 bacterium</name>
    <dbReference type="NCBI Taxonomy" id="2250710"/>
    <lineage>
        <taxon>Bacteria</taxon>
        <taxon>Bacteria division TA06</taxon>
    </lineage>
</organism>
<evidence type="ECO:0000259" key="5">
    <source>
        <dbReference type="Pfam" id="PF04085"/>
    </source>
</evidence>
<dbReference type="InterPro" id="IPR007221">
    <property type="entry name" value="MreC"/>
</dbReference>
<dbReference type="InterPro" id="IPR055342">
    <property type="entry name" value="MreC_beta-barrel_core"/>
</dbReference>
<evidence type="ECO:0000313" key="7">
    <source>
        <dbReference type="Proteomes" id="UP000736328"/>
    </source>
</evidence>
<evidence type="ECO:0000256" key="4">
    <source>
        <dbReference type="ARBA" id="ARBA00032089"/>
    </source>
</evidence>
<accession>A0A933I9Y4</accession>
<evidence type="ECO:0000256" key="3">
    <source>
        <dbReference type="ARBA" id="ARBA00022960"/>
    </source>
</evidence>
<dbReference type="EMBL" id="JACQXR010000089">
    <property type="protein sequence ID" value="MBI4726916.1"/>
    <property type="molecule type" value="Genomic_DNA"/>
</dbReference>
<dbReference type="InterPro" id="IPR042175">
    <property type="entry name" value="Cell/Rod_MreC_2"/>
</dbReference>
<name>A0A933I9Y4_UNCT6</name>
<dbReference type="Gene3D" id="2.40.10.350">
    <property type="entry name" value="Rod shape-determining protein MreC, domain 2"/>
    <property type="match status" value="1"/>
</dbReference>
<dbReference type="InterPro" id="IPR042177">
    <property type="entry name" value="Cell/Rod_1"/>
</dbReference>
<evidence type="ECO:0000313" key="6">
    <source>
        <dbReference type="EMBL" id="MBI4726916.1"/>
    </source>
</evidence>
<dbReference type="PANTHER" id="PTHR34138:SF1">
    <property type="entry name" value="CELL SHAPE-DETERMINING PROTEIN MREC"/>
    <property type="match status" value="1"/>
</dbReference>
<dbReference type="GO" id="GO:0008360">
    <property type="term" value="P:regulation of cell shape"/>
    <property type="evidence" value="ECO:0007669"/>
    <property type="project" value="UniProtKB-KW"/>
</dbReference>
<dbReference type="Gene3D" id="2.40.10.340">
    <property type="entry name" value="Rod shape-determining protein MreC, domain 1"/>
    <property type="match status" value="1"/>
</dbReference>
<proteinExistence type="inferred from homology"/>
<comment type="caution">
    <text evidence="6">The sequence shown here is derived from an EMBL/GenBank/DDBJ whole genome shotgun (WGS) entry which is preliminary data.</text>
</comment>
<reference evidence="6" key="1">
    <citation type="submission" date="2020-07" db="EMBL/GenBank/DDBJ databases">
        <title>Huge and variable diversity of episymbiotic CPR bacteria and DPANN archaea in groundwater ecosystems.</title>
        <authorList>
            <person name="He C.Y."/>
            <person name="Keren R."/>
            <person name="Whittaker M."/>
            <person name="Farag I.F."/>
            <person name="Doudna J."/>
            <person name="Cate J.H.D."/>
            <person name="Banfield J.F."/>
        </authorList>
    </citation>
    <scope>NUCLEOTIDE SEQUENCE</scope>
    <source>
        <strain evidence="6">NC_groundwater_1520_Pr4_B-0.1um_53_5</strain>
    </source>
</reference>
<sequence length="313" mass="33872">MNFRLLRKNDWASLAAAVIFSIVLLILPPGAKSWLGERVVGTVFAPLEWPLSRARSLLVSWKENAVLKDQLAKLTLEHSALVEAARQNAGLRQALELKTVSSWDLSAAQISGREPVLLSPDLLIDKGTGDSLQPGMVVISTLGLVGLILNADAGQSTVQTVFSPDSRVSAIDLRSRVLGIYKTQAGMSCLFDRVPLRADVIPGDTIVSSGYGGVFPYGLMLGVVGKVGVDKRKLVLDVEVRPALDFNRINQVLVIRGGQNPPLPLLTPVPSPDTLAAKARRRTSAQPQIRIRAPEFRIELPDTTPLQMEKAPQ</sequence>
<protein>
    <recommendedName>
        <fullName evidence="2">Cell shape-determining protein MreC</fullName>
    </recommendedName>
    <alternativeName>
        <fullName evidence="4">Cell shape protein MreC</fullName>
    </alternativeName>
</protein>
<gene>
    <name evidence="6" type="ORF">HY768_06795</name>
</gene>
<evidence type="ECO:0000256" key="2">
    <source>
        <dbReference type="ARBA" id="ARBA00013855"/>
    </source>
</evidence>
<dbReference type="Proteomes" id="UP000736328">
    <property type="component" value="Unassembled WGS sequence"/>
</dbReference>
<dbReference type="AlphaFoldDB" id="A0A933I9Y4"/>
<dbReference type="GO" id="GO:0005886">
    <property type="term" value="C:plasma membrane"/>
    <property type="evidence" value="ECO:0007669"/>
    <property type="project" value="TreeGrafter"/>
</dbReference>
<keyword evidence="3" id="KW-0133">Cell shape</keyword>